<organism evidence="1">
    <name type="scientific">Arundo donax</name>
    <name type="common">Giant reed</name>
    <name type="synonym">Donax arundinaceus</name>
    <dbReference type="NCBI Taxonomy" id="35708"/>
    <lineage>
        <taxon>Eukaryota</taxon>
        <taxon>Viridiplantae</taxon>
        <taxon>Streptophyta</taxon>
        <taxon>Embryophyta</taxon>
        <taxon>Tracheophyta</taxon>
        <taxon>Spermatophyta</taxon>
        <taxon>Magnoliopsida</taxon>
        <taxon>Liliopsida</taxon>
        <taxon>Poales</taxon>
        <taxon>Poaceae</taxon>
        <taxon>PACMAD clade</taxon>
        <taxon>Arundinoideae</taxon>
        <taxon>Arundineae</taxon>
        <taxon>Arundo</taxon>
    </lineage>
</organism>
<accession>A0A0A9GJQ1</accession>
<protein>
    <submittedName>
        <fullName evidence="1">Uncharacterized protein</fullName>
    </submittedName>
</protein>
<evidence type="ECO:0000313" key="1">
    <source>
        <dbReference type="EMBL" id="JAE22771.1"/>
    </source>
</evidence>
<dbReference type="EMBL" id="GBRH01175125">
    <property type="protein sequence ID" value="JAE22771.1"/>
    <property type="molecule type" value="Transcribed_RNA"/>
</dbReference>
<sequence>MQNNTGKKLLFNTP</sequence>
<proteinExistence type="predicted"/>
<reference evidence="1" key="1">
    <citation type="submission" date="2014-09" db="EMBL/GenBank/DDBJ databases">
        <authorList>
            <person name="Magalhaes I.L.F."/>
            <person name="Oliveira U."/>
            <person name="Santos F.R."/>
            <person name="Vidigal T.H.D.A."/>
            <person name="Brescovit A.D."/>
            <person name="Santos A.J."/>
        </authorList>
    </citation>
    <scope>NUCLEOTIDE SEQUENCE</scope>
    <source>
        <tissue evidence="1">Shoot tissue taken approximately 20 cm above the soil surface</tissue>
    </source>
</reference>
<name>A0A0A9GJQ1_ARUDO</name>
<reference evidence="1" key="2">
    <citation type="journal article" date="2015" name="Data Brief">
        <title>Shoot transcriptome of the giant reed, Arundo donax.</title>
        <authorList>
            <person name="Barrero R.A."/>
            <person name="Guerrero F.D."/>
            <person name="Moolhuijzen P."/>
            <person name="Goolsby J.A."/>
            <person name="Tidwell J."/>
            <person name="Bellgard S.E."/>
            <person name="Bellgard M.I."/>
        </authorList>
    </citation>
    <scope>NUCLEOTIDE SEQUENCE</scope>
    <source>
        <tissue evidence="1">Shoot tissue taken approximately 20 cm above the soil surface</tissue>
    </source>
</reference>